<accession>A0A0B6YF19</accession>
<sequence length="70" mass="7708">QKSISSSPNKSVSNSNKDYILSSPSCKSGLLNLHPVSSYLEHENPAQSVSLKHEFGEIQNTQSRCSKNMQ</sequence>
<feature type="non-terminal residue" evidence="1">
    <location>
        <position position="1"/>
    </location>
</feature>
<organism evidence="1">
    <name type="scientific">Arion vulgaris</name>
    <dbReference type="NCBI Taxonomy" id="1028688"/>
    <lineage>
        <taxon>Eukaryota</taxon>
        <taxon>Metazoa</taxon>
        <taxon>Spiralia</taxon>
        <taxon>Lophotrochozoa</taxon>
        <taxon>Mollusca</taxon>
        <taxon>Gastropoda</taxon>
        <taxon>Heterobranchia</taxon>
        <taxon>Euthyneura</taxon>
        <taxon>Panpulmonata</taxon>
        <taxon>Eupulmonata</taxon>
        <taxon>Stylommatophora</taxon>
        <taxon>Helicina</taxon>
        <taxon>Arionoidea</taxon>
        <taxon>Arionidae</taxon>
        <taxon>Arion</taxon>
    </lineage>
</organism>
<reference evidence="1" key="1">
    <citation type="submission" date="2014-12" db="EMBL/GenBank/DDBJ databases">
        <title>Insight into the proteome of Arion vulgaris.</title>
        <authorList>
            <person name="Aradska J."/>
            <person name="Bulat T."/>
            <person name="Smidak R."/>
            <person name="Sarate P."/>
            <person name="Gangsoo J."/>
            <person name="Sialana F."/>
            <person name="Bilban M."/>
            <person name="Lubec G."/>
        </authorList>
    </citation>
    <scope>NUCLEOTIDE SEQUENCE</scope>
    <source>
        <tissue evidence="1">Skin</tissue>
    </source>
</reference>
<name>A0A0B6YF19_9EUPU</name>
<feature type="non-terminal residue" evidence="1">
    <location>
        <position position="70"/>
    </location>
</feature>
<proteinExistence type="predicted"/>
<dbReference type="AlphaFoldDB" id="A0A0B6YF19"/>
<gene>
    <name evidence="1" type="primary">ORF23691</name>
</gene>
<protein>
    <submittedName>
        <fullName evidence="1">Uncharacterized protein</fullName>
    </submittedName>
</protein>
<evidence type="ECO:0000313" key="1">
    <source>
        <dbReference type="EMBL" id="CEK54812.1"/>
    </source>
</evidence>
<dbReference type="EMBL" id="HACG01007947">
    <property type="protein sequence ID" value="CEK54812.1"/>
    <property type="molecule type" value="Transcribed_RNA"/>
</dbReference>